<feature type="transmembrane region" description="Helical" evidence="9">
    <location>
        <begin position="572"/>
        <end position="593"/>
    </location>
</feature>
<dbReference type="InterPro" id="IPR002490">
    <property type="entry name" value="V-ATPase_116kDa_su"/>
</dbReference>
<dbReference type="RefSeq" id="WP_054278732.1">
    <property type="nucleotide sequence ID" value="NZ_LHQM01000015.1"/>
</dbReference>
<reference evidence="10 11" key="1">
    <citation type="submission" date="2015-08" db="EMBL/GenBank/DDBJ databases">
        <title>Genome sequence of Streptococcus phocae subsp. phocae ATCC 51973T isolated from liver specimen obtained from seal.</title>
        <authorList>
            <person name="Avendano-Herrera R."/>
        </authorList>
    </citation>
    <scope>NUCLEOTIDE SEQUENCE [LARGE SCALE GENOMIC DNA]</scope>
    <source>
        <strain evidence="10 11">ATCC 51973</strain>
    </source>
</reference>
<comment type="similarity">
    <text evidence="2">Belongs to the V-ATPase 116 kDa subunit family.</text>
</comment>
<gene>
    <name evidence="10" type="ORF">AKK44_04730</name>
</gene>
<evidence type="ECO:0000256" key="2">
    <source>
        <dbReference type="ARBA" id="ARBA00009904"/>
    </source>
</evidence>
<name>A0A0P6S5H9_9STRE</name>
<comment type="caution">
    <text evidence="10">The sequence shown here is derived from an EMBL/GenBank/DDBJ whole genome shotgun (WGS) entry which is preliminary data.</text>
</comment>
<feature type="transmembrane region" description="Helical" evidence="9">
    <location>
        <begin position="456"/>
        <end position="478"/>
    </location>
</feature>
<evidence type="ECO:0000313" key="11">
    <source>
        <dbReference type="Proteomes" id="UP000049578"/>
    </source>
</evidence>
<dbReference type="GO" id="GO:0033179">
    <property type="term" value="C:proton-transporting V-type ATPase, V0 domain"/>
    <property type="evidence" value="ECO:0007669"/>
    <property type="project" value="InterPro"/>
</dbReference>
<feature type="transmembrane region" description="Helical" evidence="9">
    <location>
        <begin position="517"/>
        <end position="541"/>
    </location>
</feature>
<feature type="transmembrane region" description="Helical" evidence="9">
    <location>
        <begin position="490"/>
        <end position="511"/>
    </location>
</feature>
<comment type="subcellular location">
    <subcellularLocation>
        <location evidence="1">Membrane</location>
        <topology evidence="1">Multi-pass membrane protein</topology>
    </subcellularLocation>
</comment>
<dbReference type="GO" id="GO:0007035">
    <property type="term" value="P:vacuolar acidification"/>
    <property type="evidence" value="ECO:0007669"/>
    <property type="project" value="TreeGrafter"/>
</dbReference>
<evidence type="ECO:0000256" key="9">
    <source>
        <dbReference type="SAM" id="Phobius"/>
    </source>
</evidence>
<keyword evidence="4 9" id="KW-0812">Transmembrane</keyword>
<evidence type="ECO:0000256" key="4">
    <source>
        <dbReference type="ARBA" id="ARBA00022692"/>
    </source>
</evidence>
<dbReference type="GO" id="GO:0046961">
    <property type="term" value="F:proton-transporting ATPase activity, rotational mechanism"/>
    <property type="evidence" value="ECO:0007669"/>
    <property type="project" value="InterPro"/>
</dbReference>
<keyword evidence="3" id="KW-0813">Transport</keyword>
<feature type="coiled-coil region" evidence="8">
    <location>
        <begin position="252"/>
        <end position="279"/>
    </location>
</feature>
<keyword evidence="6" id="KW-0406">Ion transport</keyword>
<dbReference type="AlphaFoldDB" id="A0A0P6S5H9"/>
<keyword evidence="8" id="KW-0175">Coiled coil</keyword>
<dbReference type="GO" id="GO:0016787">
    <property type="term" value="F:hydrolase activity"/>
    <property type="evidence" value="ECO:0007669"/>
    <property type="project" value="UniProtKB-KW"/>
</dbReference>
<dbReference type="NCBIfam" id="NF004427">
    <property type="entry name" value="PRK05771.1-1"/>
    <property type="match status" value="1"/>
</dbReference>
<evidence type="ECO:0000256" key="6">
    <source>
        <dbReference type="ARBA" id="ARBA00023065"/>
    </source>
</evidence>
<feature type="transmembrane region" description="Helical" evidence="9">
    <location>
        <begin position="422"/>
        <end position="444"/>
    </location>
</feature>
<evidence type="ECO:0000256" key="8">
    <source>
        <dbReference type="SAM" id="Coils"/>
    </source>
</evidence>
<dbReference type="PANTHER" id="PTHR11629:SF63">
    <property type="entry name" value="V-TYPE PROTON ATPASE SUBUNIT A"/>
    <property type="match status" value="1"/>
</dbReference>
<feature type="transmembrane region" description="Helical" evidence="9">
    <location>
        <begin position="599"/>
        <end position="619"/>
    </location>
</feature>
<dbReference type="GO" id="GO:0016471">
    <property type="term" value="C:vacuolar proton-transporting V-type ATPase complex"/>
    <property type="evidence" value="ECO:0007669"/>
    <property type="project" value="TreeGrafter"/>
</dbReference>
<dbReference type="STRING" id="119224.AKK44_04730"/>
<evidence type="ECO:0000256" key="3">
    <source>
        <dbReference type="ARBA" id="ARBA00022448"/>
    </source>
</evidence>
<dbReference type="PATRIC" id="fig|119224.3.peg.481"/>
<evidence type="ECO:0000256" key="1">
    <source>
        <dbReference type="ARBA" id="ARBA00004141"/>
    </source>
</evidence>
<evidence type="ECO:0000313" key="10">
    <source>
        <dbReference type="EMBL" id="KPJ22397.1"/>
    </source>
</evidence>
<accession>A0A0P6S5H9</accession>
<keyword evidence="7 9" id="KW-0472">Membrane</keyword>
<evidence type="ECO:0000256" key="5">
    <source>
        <dbReference type="ARBA" id="ARBA00022989"/>
    </source>
</evidence>
<dbReference type="Pfam" id="PF01496">
    <property type="entry name" value="V_ATPase_I"/>
    <property type="match status" value="1"/>
</dbReference>
<keyword evidence="11" id="KW-1185">Reference proteome</keyword>
<proteinExistence type="inferred from homology"/>
<organism evidence="10 11">
    <name type="scientific">Streptococcus phocae</name>
    <dbReference type="NCBI Taxonomy" id="119224"/>
    <lineage>
        <taxon>Bacteria</taxon>
        <taxon>Bacillati</taxon>
        <taxon>Bacillota</taxon>
        <taxon>Bacilli</taxon>
        <taxon>Lactobacillales</taxon>
        <taxon>Streptococcaceae</taxon>
        <taxon>Streptococcus</taxon>
    </lineage>
</organism>
<dbReference type="Proteomes" id="UP000049578">
    <property type="component" value="Unassembled WGS sequence"/>
</dbReference>
<protein>
    <submittedName>
        <fullName evidence="10">ATP synthase subunit I</fullName>
        <ecNumber evidence="10">3.6.3.14</ecNumber>
    </submittedName>
</protein>
<dbReference type="GO" id="GO:0051117">
    <property type="term" value="F:ATPase binding"/>
    <property type="evidence" value="ECO:0007669"/>
    <property type="project" value="TreeGrafter"/>
</dbReference>
<keyword evidence="5 9" id="KW-1133">Transmembrane helix</keyword>
<dbReference type="PANTHER" id="PTHR11629">
    <property type="entry name" value="VACUOLAR PROTON ATPASES"/>
    <property type="match status" value="1"/>
</dbReference>
<keyword evidence="10" id="KW-0378">Hydrolase</keyword>
<dbReference type="EC" id="3.6.3.14" evidence="10"/>
<sequence length="666" mass="75008">MAISQMRKLSLIGGKEVVDDLLETLQQSQLVEVRDLKQLDDWREAYQEKRVTLPQLYYQSGHGHNDLMGEDALQYLLQRQDELEQCMAQLEAFLPKLGKIASLRQPERSLSFEAFEQKALEIQAQNVLQEVKGKLTRLKQLEQGMASLQQQADEVSKWEKLNVLPDELANSRFISARIGTIPSTKDDSFYHGLMANRDIEVEEVFRTALEYGVIVFWNNKNQPDLDSYQFKPLTYAYKALPKDQLTIFNKQLVAMQNERKGLLEQLAVSQENLAHLQVETDYILSLYLRQKTKQKLASTAHLVALEGWVEACHLGKLRQMIARRFGDAIYVKDSEVPKEDWEQVPIKLRNHALVEPFEMVTEMYALPKYHEKDPTPFLAPFYFTFFGMMVADLGYGVLLYLLTALALRAFTLSKESRRSLKFFNLLGISVAIWGLIYGSAFGFELPVALLSTKSDIISIIILSLVFGFVTLIFGLLLGGFQKYRMKDYAGAYHSGFAWVFILIGILLLILGNVLPGLAYLTVIGKFLAIVNVVGILLASVIQAKGLSGLGSGLYNLYGASAFLGDMVSFTRLMALGLSGASIGSAFNMIVGIFPPIGRFSIGIIVFILLHMINLFLSMLSGYVHGARLIFVEFFGKFYEGGGKAFTPFTLAEKYVKINQETQLEEK</sequence>
<evidence type="ECO:0000256" key="7">
    <source>
        <dbReference type="ARBA" id="ARBA00023136"/>
    </source>
</evidence>
<dbReference type="EMBL" id="LHQM01000015">
    <property type="protein sequence ID" value="KPJ22397.1"/>
    <property type="molecule type" value="Genomic_DNA"/>
</dbReference>
<feature type="transmembrane region" description="Helical" evidence="9">
    <location>
        <begin position="381"/>
        <end position="410"/>
    </location>
</feature>